<accession>A0A1G2M4W6</accession>
<comment type="subcellular location">
    <subcellularLocation>
        <location evidence="1">Cell membrane</location>
        <topology evidence="1">Multi-pass membrane protein</topology>
    </subcellularLocation>
</comment>
<dbReference type="HAMAP" id="MF_02088">
    <property type="entry name" value="Q_prec_transport"/>
    <property type="match status" value="1"/>
</dbReference>
<gene>
    <name evidence="2" type="ORF">A2664_01560</name>
</gene>
<dbReference type="GO" id="GO:0005886">
    <property type="term" value="C:plasma membrane"/>
    <property type="evidence" value="ECO:0007669"/>
    <property type="project" value="UniProtKB-SubCell"/>
</dbReference>
<sequence>MQLTERSFKKLLIALGIYLTSLFAANTLGLKLMPFIFDSHISVAVFSFPFVFLTTDVVGEIYGKRVAKLFVLTGFISTALFVGYSLLSLALPWSQDGLWAQEGYNQMFGISVRIAIASLAAFLIAEYQDVISFFFLRKKLKGKLFWLRSTISNLYSQLLDTVIFTAIAFVGVYSINVLISITLSWWLYKVTMGMLYTPLSYLGLKLLKEKSNEHAHTTNQNSSL</sequence>
<name>A0A1G2M4W6_9BACT</name>
<dbReference type="NCBIfam" id="TIGR00697">
    <property type="entry name" value="queuosine precursor transporter"/>
    <property type="match status" value="1"/>
</dbReference>
<keyword evidence="1" id="KW-0812">Transmembrane</keyword>
<keyword evidence="1" id="KW-0472">Membrane</keyword>
<dbReference type="Proteomes" id="UP000178873">
    <property type="component" value="Unassembled WGS sequence"/>
</dbReference>
<comment type="caution">
    <text evidence="2">The sequence shown here is derived from an EMBL/GenBank/DDBJ whole genome shotgun (WGS) entry which is preliminary data.</text>
</comment>
<proteinExistence type="inferred from homology"/>
<dbReference type="InterPro" id="IPR003744">
    <property type="entry name" value="YhhQ"/>
</dbReference>
<dbReference type="EMBL" id="MHRF01000007">
    <property type="protein sequence ID" value="OHA18139.1"/>
    <property type="molecule type" value="Genomic_DNA"/>
</dbReference>
<dbReference type="PANTHER" id="PTHR34300:SF2">
    <property type="entry name" value="QUEUOSINE PRECURSOR TRANSPORTER-RELATED"/>
    <property type="match status" value="1"/>
</dbReference>
<protein>
    <recommendedName>
        <fullName evidence="1">Probable queuosine precursor transporter</fullName>
        <shortName evidence="1">Q precursor transporter</shortName>
    </recommendedName>
</protein>
<feature type="transmembrane region" description="Helical" evidence="1">
    <location>
        <begin position="40"/>
        <end position="62"/>
    </location>
</feature>
<evidence type="ECO:0000313" key="2">
    <source>
        <dbReference type="EMBL" id="OHA18139.1"/>
    </source>
</evidence>
<keyword evidence="1" id="KW-1003">Cell membrane</keyword>
<feature type="transmembrane region" description="Helical" evidence="1">
    <location>
        <begin position="114"/>
        <end position="136"/>
    </location>
</feature>
<comment type="function">
    <text evidence="1">Involved in the import of queuosine (Q) precursors, required for Q precursor salvage.</text>
</comment>
<dbReference type="STRING" id="1802301.A2664_01560"/>
<dbReference type="PANTHER" id="PTHR34300">
    <property type="entry name" value="QUEUOSINE PRECURSOR TRANSPORTER-RELATED"/>
    <property type="match status" value="1"/>
</dbReference>
<keyword evidence="1" id="KW-0813">Transport</keyword>
<dbReference type="GO" id="GO:0022857">
    <property type="term" value="F:transmembrane transporter activity"/>
    <property type="evidence" value="ECO:0007669"/>
    <property type="project" value="UniProtKB-UniRule"/>
</dbReference>
<feature type="transmembrane region" description="Helical" evidence="1">
    <location>
        <begin position="157"/>
        <end position="179"/>
    </location>
</feature>
<feature type="transmembrane region" description="Helical" evidence="1">
    <location>
        <begin position="69"/>
        <end position="94"/>
    </location>
</feature>
<evidence type="ECO:0000256" key="1">
    <source>
        <dbReference type="HAMAP-Rule" id="MF_02088"/>
    </source>
</evidence>
<keyword evidence="1" id="KW-1133">Transmembrane helix</keyword>
<evidence type="ECO:0000313" key="3">
    <source>
        <dbReference type="Proteomes" id="UP000178873"/>
    </source>
</evidence>
<organism evidence="2 3">
    <name type="scientific">Candidatus Taylorbacteria bacterium RIFCSPHIGHO2_01_FULL_46_22b</name>
    <dbReference type="NCBI Taxonomy" id="1802301"/>
    <lineage>
        <taxon>Bacteria</taxon>
        <taxon>Candidatus Tayloriibacteriota</taxon>
    </lineage>
</organism>
<dbReference type="AlphaFoldDB" id="A0A1G2M4W6"/>
<comment type="similarity">
    <text evidence="1">Belongs to the vitamin uptake transporter (VUT/ECF) (TC 2.A.88) family. Q precursor transporter subfamily.</text>
</comment>
<dbReference type="Pfam" id="PF02592">
    <property type="entry name" value="Vut_1"/>
    <property type="match status" value="1"/>
</dbReference>
<reference evidence="2 3" key="1">
    <citation type="journal article" date="2016" name="Nat. Commun.">
        <title>Thousands of microbial genomes shed light on interconnected biogeochemical processes in an aquifer system.</title>
        <authorList>
            <person name="Anantharaman K."/>
            <person name="Brown C.T."/>
            <person name="Hug L.A."/>
            <person name="Sharon I."/>
            <person name="Castelle C.J."/>
            <person name="Probst A.J."/>
            <person name="Thomas B.C."/>
            <person name="Singh A."/>
            <person name="Wilkins M.J."/>
            <person name="Karaoz U."/>
            <person name="Brodie E.L."/>
            <person name="Williams K.H."/>
            <person name="Hubbard S.S."/>
            <person name="Banfield J.F."/>
        </authorList>
    </citation>
    <scope>NUCLEOTIDE SEQUENCE [LARGE SCALE GENOMIC DNA]</scope>
</reference>